<dbReference type="Pfam" id="PF12599">
    <property type="entry name" value="DUF3768"/>
    <property type="match status" value="1"/>
</dbReference>
<sequence length="125" mass="14392">MPPEQRAEYAERVAVLNDALRADLSNPQRGRVVLTDGIRAMIEDTDLSPFWFDTANVLRIVTDFADFTEDNNPHGERDFGAFEWKETRCFWKIDYYDNALEGGSPDPADNDVTMRIITILRADEY</sequence>
<dbReference type="InterPro" id="IPR022243">
    <property type="entry name" value="DUF3768"/>
</dbReference>
<evidence type="ECO:0000313" key="1">
    <source>
        <dbReference type="EMBL" id="MBH0115015.1"/>
    </source>
</evidence>
<evidence type="ECO:0000313" key="2">
    <source>
        <dbReference type="Proteomes" id="UP000617634"/>
    </source>
</evidence>
<protein>
    <submittedName>
        <fullName evidence="1">DUF3768 domain-containing protein</fullName>
    </submittedName>
</protein>
<dbReference type="EMBL" id="JADZGI010000006">
    <property type="protein sequence ID" value="MBH0115015.1"/>
    <property type="molecule type" value="Genomic_DNA"/>
</dbReference>
<proteinExistence type="predicted"/>
<accession>A0A931MN51</accession>
<name>A0A931MN51_9SPHN</name>
<gene>
    <name evidence="1" type="ORF">I5E68_18880</name>
</gene>
<dbReference type="Proteomes" id="UP000617634">
    <property type="component" value="Unassembled WGS sequence"/>
</dbReference>
<keyword evidence="2" id="KW-1185">Reference proteome</keyword>
<dbReference type="AlphaFoldDB" id="A0A931MN51"/>
<reference evidence="1" key="1">
    <citation type="submission" date="2020-11" db="EMBL/GenBank/DDBJ databases">
        <title>Novosphingobium aureum sp. nov., a marine bacterium isolated from sediment of a salt flat.</title>
        <authorList>
            <person name="Yoo Y."/>
            <person name="Kim J.-J."/>
        </authorList>
    </citation>
    <scope>NUCLEOTIDE SEQUENCE</scope>
    <source>
        <strain evidence="1">YJ-S2-02</strain>
    </source>
</reference>
<comment type="caution">
    <text evidence="1">The sequence shown here is derived from an EMBL/GenBank/DDBJ whole genome shotgun (WGS) entry which is preliminary data.</text>
</comment>
<organism evidence="1 2">
    <name type="scientific">Novosphingobium aureum</name>
    <dbReference type="NCBI Taxonomy" id="2792964"/>
    <lineage>
        <taxon>Bacteria</taxon>
        <taxon>Pseudomonadati</taxon>
        <taxon>Pseudomonadota</taxon>
        <taxon>Alphaproteobacteria</taxon>
        <taxon>Sphingomonadales</taxon>
        <taxon>Sphingomonadaceae</taxon>
        <taxon>Novosphingobium</taxon>
    </lineage>
</organism>